<dbReference type="InterPro" id="IPR005153">
    <property type="entry name" value="MbtH-like_dom"/>
</dbReference>
<organism evidence="2 3">
    <name type="scientific">Croceifilum oryzae</name>
    <dbReference type="NCBI Taxonomy" id="1553429"/>
    <lineage>
        <taxon>Bacteria</taxon>
        <taxon>Bacillati</taxon>
        <taxon>Bacillota</taxon>
        <taxon>Bacilli</taxon>
        <taxon>Bacillales</taxon>
        <taxon>Thermoactinomycetaceae</taxon>
        <taxon>Croceifilum</taxon>
    </lineage>
</organism>
<name>A0AAJ1WST3_9BACL</name>
<feature type="domain" description="MbtH-like" evidence="1">
    <location>
        <begin position="3"/>
        <end position="53"/>
    </location>
</feature>
<dbReference type="RefSeq" id="WP_307253496.1">
    <property type="nucleotide sequence ID" value="NZ_JAUSUV010000009.1"/>
</dbReference>
<keyword evidence="3" id="KW-1185">Reference proteome</keyword>
<dbReference type="PANTHER" id="PTHR38444:SF1">
    <property type="entry name" value="ENTEROBACTIN BIOSYNTHESIS PROTEIN YBDZ"/>
    <property type="match status" value="1"/>
</dbReference>
<evidence type="ECO:0000259" key="1">
    <source>
        <dbReference type="SMART" id="SM00923"/>
    </source>
</evidence>
<dbReference type="Gene3D" id="3.90.820.10">
    <property type="entry name" value="Structural Genomics, Unknown Function 30-nov-00 1gh9 Mol_id"/>
    <property type="match status" value="1"/>
</dbReference>
<dbReference type="Pfam" id="PF03621">
    <property type="entry name" value="MbtH"/>
    <property type="match status" value="1"/>
</dbReference>
<proteinExistence type="predicted"/>
<comment type="caution">
    <text evidence="2">The sequence shown here is derived from an EMBL/GenBank/DDBJ whole genome shotgun (WGS) entry which is preliminary data.</text>
</comment>
<dbReference type="EMBL" id="JAUSUV010000009">
    <property type="protein sequence ID" value="MDQ0418060.1"/>
    <property type="molecule type" value="Genomic_DNA"/>
</dbReference>
<dbReference type="PANTHER" id="PTHR38444">
    <property type="entry name" value="ENTEROBACTIN BIOSYNTHESIS PROTEIN YBDZ"/>
    <property type="match status" value="1"/>
</dbReference>
<evidence type="ECO:0000313" key="2">
    <source>
        <dbReference type="EMBL" id="MDQ0418060.1"/>
    </source>
</evidence>
<dbReference type="InterPro" id="IPR038020">
    <property type="entry name" value="MbtH-like_sf"/>
</dbReference>
<dbReference type="GO" id="GO:0019290">
    <property type="term" value="P:siderophore biosynthetic process"/>
    <property type="evidence" value="ECO:0007669"/>
    <property type="project" value="TreeGrafter"/>
</dbReference>
<dbReference type="AlphaFoldDB" id="A0AAJ1WST3"/>
<dbReference type="SMART" id="SM00923">
    <property type="entry name" value="MbtH"/>
    <property type="match status" value="1"/>
</dbReference>
<gene>
    <name evidence="2" type="ORF">J2Z48_002249</name>
</gene>
<accession>A0AAJ1WST3</accession>
<dbReference type="SUPFAM" id="SSF160582">
    <property type="entry name" value="MbtH-like"/>
    <property type="match status" value="1"/>
</dbReference>
<reference evidence="2 3" key="1">
    <citation type="submission" date="2023-07" db="EMBL/GenBank/DDBJ databases">
        <title>Genomic Encyclopedia of Type Strains, Phase IV (KMG-IV): sequencing the most valuable type-strain genomes for metagenomic binning, comparative biology and taxonomic classification.</title>
        <authorList>
            <person name="Goeker M."/>
        </authorList>
    </citation>
    <scope>NUCLEOTIDE SEQUENCE [LARGE SCALE GENOMIC DNA]</scope>
    <source>
        <strain evidence="2 3">DSM 46876</strain>
    </source>
</reference>
<dbReference type="GO" id="GO:0005829">
    <property type="term" value="C:cytosol"/>
    <property type="evidence" value="ECO:0007669"/>
    <property type="project" value="TreeGrafter"/>
</dbReference>
<evidence type="ECO:0000313" key="3">
    <source>
        <dbReference type="Proteomes" id="UP001238450"/>
    </source>
</evidence>
<sequence length="73" mass="8323">MSNPFDDKTGTFFVLLNEEGQYSLWPSWIEVPAGWKVVYGKDQKESCLAYINAEWKSLIPTQLTKAVKINPVT</sequence>
<protein>
    <submittedName>
        <fullName evidence="2">MbtH protein</fullName>
    </submittedName>
</protein>
<dbReference type="Proteomes" id="UP001238450">
    <property type="component" value="Unassembled WGS sequence"/>
</dbReference>
<dbReference type="InterPro" id="IPR037407">
    <property type="entry name" value="MLP_fam"/>
</dbReference>